<keyword evidence="1" id="KW-1133">Transmembrane helix</keyword>
<evidence type="ECO:0000313" key="2">
    <source>
        <dbReference type="EMBL" id="MEM5290693.1"/>
    </source>
</evidence>
<evidence type="ECO:0000313" key="3">
    <source>
        <dbReference type="Proteomes" id="UP001494588"/>
    </source>
</evidence>
<protein>
    <submittedName>
        <fullName evidence="2">Uncharacterized protein</fullName>
    </submittedName>
</protein>
<gene>
    <name evidence="2" type="ORF">V4C55_33740</name>
</gene>
<keyword evidence="1" id="KW-0472">Membrane</keyword>
<dbReference type="EMBL" id="JAZHGC010000039">
    <property type="protein sequence ID" value="MEM5290693.1"/>
    <property type="molecule type" value="Genomic_DNA"/>
</dbReference>
<comment type="caution">
    <text evidence="2">The sequence shown here is derived from an EMBL/GenBank/DDBJ whole genome shotgun (WGS) entry which is preliminary data.</text>
</comment>
<reference evidence="2 3" key="1">
    <citation type="submission" date="2024-01" db="EMBL/GenBank/DDBJ databases">
        <title>The diversity of rhizobia nodulating Mimosa spp. in eleven states of Brazil covering several biomes is determined by host plant, location, and edaphic factors.</title>
        <authorList>
            <person name="Rouws L."/>
            <person name="Barauna A."/>
            <person name="Beukes C."/>
            <person name="De Faria S.M."/>
            <person name="Gross E."/>
            <person name="Dos Reis Junior F.B."/>
            <person name="Simon M."/>
            <person name="Maluk M."/>
            <person name="Odee D.W."/>
            <person name="Kenicer G."/>
            <person name="Young J.P.W."/>
            <person name="Reis V.M."/>
            <person name="Zilli J."/>
            <person name="James E.K."/>
        </authorList>
    </citation>
    <scope>NUCLEOTIDE SEQUENCE [LARGE SCALE GENOMIC DNA]</scope>
    <source>
        <strain evidence="2 3">JPY77</strain>
    </source>
</reference>
<dbReference type="Proteomes" id="UP001494588">
    <property type="component" value="Unassembled WGS sequence"/>
</dbReference>
<evidence type="ECO:0000256" key="1">
    <source>
        <dbReference type="SAM" id="Phobius"/>
    </source>
</evidence>
<feature type="transmembrane region" description="Helical" evidence="1">
    <location>
        <begin position="7"/>
        <end position="28"/>
    </location>
</feature>
<sequence length="173" mass="19022">MAYWKAVIAHLVRTLLAIYCMSFCAHIFAGECATPSHPIKAIGGDVGAGTAALAGAAIGALAGFGSAWIREWFESRRNLTRLAVELADRDFADKLKQAEGRGQHGALPPIGAFYHYYNNVLQAIATNRCTPEFVRHNAIAHGDVEEAFRFARRQFEDRLNAHLDEHERSSPEG</sequence>
<keyword evidence="3" id="KW-1185">Reference proteome</keyword>
<keyword evidence="1" id="KW-0812">Transmembrane</keyword>
<feature type="transmembrane region" description="Helical" evidence="1">
    <location>
        <begin position="48"/>
        <end position="69"/>
    </location>
</feature>
<name>A0ABU9QN85_9BURK</name>
<proteinExistence type="predicted"/>
<accession>A0ABU9QN85</accession>
<dbReference type="RefSeq" id="WP_201647972.1">
    <property type="nucleotide sequence ID" value="NZ_CAJHCS010000001.1"/>
</dbReference>
<organism evidence="2 3">
    <name type="scientific">Paraburkholderia sabiae</name>
    <dbReference type="NCBI Taxonomy" id="273251"/>
    <lineage>
        <taxon>Bacteria</taxon>
        <taxon>Pseudomonadati</taxon>
        <taxon>Pseudomonadota</taxon>
        <taxon>Betaproteobacteria</taxon>
        <taxon>Burkholderiales</taxon>
        <taxon>Burkholderiaceae</taxon>
        <taxon>Paraburkholderia</taxon>
    </lineage>
</organism>